<dbReference type="HOGENOM" id="CLU_1483791_0_0_1"/>
<sequence length="182" mass="20942">MQNTTEKKWILEKYSKWINNRWKMMNDDPKKEMSILIINNHLLLVGGNVTFECYSLAQNNNGIMVSFKEKTHVIYTQCHDSGLKFRVLFKTLADAKDCAEELRKYIQVNDEGNKIEKKEETYSEILVRLVKGGSKTNLPAPLSIPDDYPIESAIKLCILDPGFPEFVSKVEKVINNFTNPPL</sequence>
<reference evidence="1" key="1">
    <citation type="submission" date="2015-05" db="UniProtKB">
        <authorList>
            <consortium name="EnsemblMetazoa"/>
        </authorList>
    </citation>
    <scope>IDENTIFICATION</scope>
</reference>
<protein>
    <submittedName>
        <fullName evidence="1">Uncharacterized protein</fullName>
    </submittedName>
</protein>
<dbReference type="InterPro" id="IPR029168">
    <property type="entry name" value="REC114L"/>
</dbReference>
<dbReference type="EMBL" id="ACPB03008409">
    <property type="status" value="NOT_ANNOTATED_CDS"/>
    <property type="molecule type" value="Genomic_DNA"/>
</dbReference>
<name>T1HW97_RHOPR</name>
<dbReference type="VEuPathDB" id="VectorBase:RPRC008317"/>
<dbReference type="PANTHER" id="PTHR34921">
    <property type="entry name" value="MEIOTIC RECOMBINATION PROTEIN REC114"/>
    <property type="match status" value="1"/>
</dbReference>
<dbReference type="OMA" id="HITISDW"/>
<dbReference type="eggNOG" id="ENOG502TB9S">
    <property type="taxonomic scope" value="Eukaryota"/>
</dbReference>
<proteinExistence type="predicted"/>
<dbReference type="GeneID" id="141460349"/>
<keyword evidence="2" id="KW-1185">Reference proteome</keyword>
<dbReference type="Proteomes" id="UP000015103">
    <property type="component" value="Unassembled WGS sequence"/>
</dbReference>
<accession>T1HW97</accession>
<evidence type="ECO:0000313" key="2">
    <source>
        <dbReference type="Proteomes" id="UP000015103"/>
    </source>
</evidence>
<dbReference type="EnsemblMetazoa" id="RPRC008317-RA">
    <property type="protein sequence ID" value="RPRC008317-PA"/>
    <property type="gene ID" value="RPRC008317"/>
</dbReference>
<dbReference type="InParanoid" id="T1HW97"/>
<dbReference type="AlphaFoldDB" id="T1HW97"/>
<dbReference type="PANTHER" id="PTHR34921:SF1">
    <property type="entry name" value="MEIOTIC RECOMBINATION PROTEIN REC114"/>
    <property type="match status" value="1"/>
</dbReference>
<dbReference type="RefSeq" id="XP_073996367.1">
    <property type="nucleotide sequence ID" value="XM_074140266.1"/>
</dbReference>
<evidence type="ECO:0000313" key="1">
    <source>
        <dbReference type="EnsemblMetazoa" id="RPRC008317-PA"/>
    </source>
</evidence>
<organism evidence="1 2">
    <name type="scientific">Rhodnius prolixus</name>
    <name type="common">Triatomid bug</name>
    <dbReference type="NCBI Taxonomy" id="13249"/>
    <lineage>
        <taxon>Eukaryota</taxon>
        <taxon>Metazoa</taxon>
        <taxon>Ecdysozoa</taxon>
        <taxon>Arthropoda</taxon>
        <taxon>Hexapoda</taxon>
        <taxon>Insecta</taxon>
        <taxon>Pterygota</taxon>
        <taxon>Neoptera</taxon>
        <taxon>Paraneoptera</taxon>
        <taxon>Hemiptera</taxon>
        <taxon>Heteroptera</taxon>
        <taxon>Panheteroptera</taxon>
        <taxon>Cimicomorpha</taxon>
        <taxon>Reduviidae</taxon>
        <taxon>Triatominae</taxon>
        <taxon>Rhodnius</taxon>
    </lineage>
</organism>